<sequence>MRRRRVLVLLSIFLLCAAALGALAVTADDPVEIDGDESERYPGDTLITVQSYGWFGNHNGDAFIVGESGERVWEYQPDDATVFDAEIVGDGNVMVSYGQRIPAADCPEAFRGGVADDHCIRNVVEEVDRETNERVWAYTWYDHFMSYHEVHDADRLDNGETVIIDMGKHRTFIVDESGEVTWEWSATEHLDEGTEFWASHVEGTSREDHHYTGGSQDWTHMNDVDRLDNGNFLMSIRNFDVLIEVDPETDDTVRVIGEPGNHSIMHEQHDPNYLEAHDHVIVSDSENNRIVEYDVDTMEEVWRYEGTGPGSQERLQWPRDADRLPNGNTLIADSRRFRVIEVNETGSVVWGHDLGDERGIIYDVDPLGPNRELSEEPEAVPAGDELDGTNYSGGVSERAAFAESWLGFVLPQWVGLPGVAVIAAMVASLLGLVWEGIWLYRNE</sequence>
<dbReference type="PANTHER" id="PTHR35340">
    <property type="entry name" value="PQQ ENZYME REPEAT PROTEIN-RELATED"/>
    <property type="match status" value="1"/>
</dbReference>
<dbReference type="Proteomes" id="UP000308037">
    <property type="component" value="Unassembled WGS sequence"/>
</dbReference>
<dbReference type="Gene3D" id="2.130.10.10">
    <property type="entry name" value="YVTN repeat-like/Quinoprotein amine dehydrogenase"/>
    <property type="match status" value="1"/>
</dbReference>
<evidence type="ECO:0000313" key="3">
    <source>
        <dbReference type="Proteomes" id="UP000308037"/>
    </source>
</evidence>
<dbReference type="InterPro" id="IPR015943">
    <property type="entry name" value="WD40/YVTN_repeat-like_dom_sf"/>
</dbReference>
<feature type="transmembrane region" description="Helical" evidence="1">
    <location>
        <begin position="413"/>
        <end position="434"/>
    </location>
</feature>
<accession>A0A4U5JF52</accession>
<dbReference type="OrthoDB" id="306371at2157"/>
<dbReference type="RefSeq" id="WP_137275409.1">
    <property type="nucleotide sequence ID" value="NZ_QKNX01000001.1"/>
</dbReference>
<protein>
    <recommendedName>
        <fullName evidence="4">Arylsulfotransferase (Asst)</fullName>
    </recommendedName>
</protein>
<evidence type="ECO:0000256" key="1">
    <source>
        <dbReference type="SAM" id="Phobius"/>
    </source>
</evidence>
<evidence type="ECO:0000313" key="2">
    <source>
        <dbReference type="EMBL" id="TKR28110.1"/>
    </source>
</evidence>
<keyword evidence="1" id="KW-0472">Membrane</keyword>
<gene>
    <name evidence="2" type="ORF">DM868_03255</name>
</gene>
<dbReference type="SUPFAM" id="SSF50998">
    <property type="entry name" value="Quinoprotein alcohol dehydrogenase-like"/>
    <property type="match status" value="1"/>
</dbReference>
<keyword evidence="3" id="KW-1185">Reference proteome</keyword>
<keyword evidence="1" id="KW-0812">Transmembrane</keyword>
<dbReference type="PANTHER" id="PTHR35340:SF5">
    <property type="entry name" value="ASST-DOMAIN-CONTAINING PROTEIN"/>
    <property type="match status" value="1"/>
</dbReference>
<name>A0A4U5JF52_9EURY</name>
<reference evidence="2 3" key="1">
    <citation type="submission" date="2019-04" db="EMBL/GenBank/DDBJ databases">
        <title>Natronomonas sp. F20-122 a newhaloarchaeon isolated from a saline saltern of Isla Bacuta, Huelva, Spain.</title>
        <authorList>
            <person name="Duran-Viseras A."/>
            <person name="Sanchez-Porro C."/>
            <person name="Ventosa A."/>
        </authorList>
    </citation>
    <scope>NUCLEOTIDE SEQUENCE [LARGE SCALE GENOMIC DNA]</scope>
    <source>
        <strain evidence="2 3">F20-122</strain>
    </source>
</reference>
<dbReference type="InterPro" id="IPR053143">
    <property type="entry name" value="Arylsulfate_ST"/>
</dbReference>
<dbReference type="EMBL" id="QKNX01000001">
    <property type="protein sequence ID" value="TKR28110.1"/>
    <property type="molecule type" value="Genomic_DNA"/>
</dbReference>
<dbReference type="InterPro" id="IPR011047">
    <property type="entry name" value="Quinoprotein_ADH-like_sf"/>
</dbReference>
<proteinExistence type="predicted"/>
<keyword evidence="1" id="KW-1133">Transmembrane helix</keyword>
<organism evidence="2 3">
    <name type="scientific">Natronomonas salsuginis</name>
    <dbReference type="NCBI Taxonomy" id="2217661"/>
    <lineage>
        <taxon>Archaea</taxon>
        <taxon>Methanobacteriati</taxon>
        <taxon>Methanobacteriota</taxon>
        <taxon>Stenosarchaea group</taxon>
        <taxon>Halobacteria</taxon>
        <taxon>Halobacteriales</taxon>
        <taxon>Natronomonadaceae</taxon>
        <taxon>Natronomonas</taxon>
    </lineage>
</organism>
<evidence type="ECO:0008006" key="4">
    <source>
        <dbReference type="Google" id="ProtNLM"/>
    </source>
</evidence>
<dbReference type="Pfam" id="PF14269">
    <property type="entry name" value="Arylsulfotran_2"/>
    <property type="match status" value="1"/>
</dbReference>
<dbReference type="InterPro" id="IPR039535">
    <property type="entry name" value="ASST-like"/>
</dbReference>
<dbReference type="AlphaFoldDB" id="A0A4U5JF52"/>
<comment type="caution">
    <text evidence="2">The sequence shown here is derived from an EMBL/GenBank/DDBJ whole genome shotgun (WGS) entry which is preliminary data.</text>
</comment>